<evidence type="ECO:0000256" key="1">
    <source>
        <dbReference type="SAM" id="SignalP"/>
    </source>
</evidence>
<dbReference type="InterPro" id="IPR009199">
    <property type="entry name" value="PhoPQ-act_pathogen-rel_PqaA"/>
</dbReference>
<dbReference type="Gene3D" id="3.40.50.1820">
    <property type="entry name" value="alpha/beta hydrolase"/>
    <property type="match status" value="1"/>
</dbReference>
<dbReference type="SUPFAM" id="SSF53474">
    <property type="entry name" value="alpha/beta-Hydrolases"/>
    <property type="match status" value="1"/>
</dbReference>
<dbReference type="EMBL" id="GL832967">
    <property type="protein sequence ID" value="EGD73818.1"/>
    <property type="molecule type" value="Genomic_DNA"/>
</dbReference>
<dbReference type="KEGG" id="sre:PTSG_05512"/>
<evidence type="ECO:0000313" key="2">
    <source>
        <dbReference type="EMBL" id="EGD73818.1"/>
    </source>
</evidence>
<dbReference type="PIRSF" id="PIRSF014728">
    <property type="entry name" value="PqaA"/>
    <property type="match status" value="1"/>
</dbReference>
<dbReference type="eggNOG" id="ENOG502QU2G">
    <property type="taxonomic scope" value="Eukaryota"/>
</dbReference>
<name>F2UBF2_SALR5</name>
<dbReference type="PANTHER" id="PTHR31497:SF0">
    <property type="entry name" value="AUTOCRINE PROLIFERATION REPRESSOR PROTEIN A"/>
    <property type="match status" value="1"/>
</dbReference>
<dbReference type="RefSeq" id="XP_004993381.1">
    <property type="nucleotide sequence ID" value="XM_004993324.1"/>
</dbReference>
<sequence>MQITGGVAALAALLVVGLAAGTALANPYARAAPGDESPLDKYVNKPDSHYTWAQVPNSTFHGPGYTGYVLNMTSQQWLSEKEVSQSIWWHYIAVVVPDELNYHKRAFMYITGGSNTGSVPDGGGEDILLCAAVAVTTGSACSVLFQVPNEPIYFKAEQPPKRRTEDAIIAYTWNHFLDHPDESEWLLRLPMTKAAVRCMDTTTAFLQKLRGMNVTEYVVAGASKRGWTTWTTAAVDKRVIGAIPIVMDMLNMVPNIHHFWQAYGGWSFALKDYYNMNFTARLDDPNFPKMTAIIDPLSYADRLTMPKLVIDSTGDEFFMNDDNWFWWGKLKGETHLLMVHNAEHSLATNLVEVIEGISSFAHDVLADKPRPSMTWTMSNSSTGGSIKLTTSEKPSRVTVRWADTLNHTRRDWRLIIGGENCPYIKVSGECIQPVLWQKEAATKIDDTHYEVHFDNPPAGWRAFLLDVQFRAEVGVVPHVFTSQVNIIPDVYPFPPCHGEGCRGQLL</sequence>
<dbReference type="AlphaFoldDB" id="F2UBF2"/>
<dbReference type="Pfam" id="PF10142">
    <property type="entry name" value="PhoPQ_related"/>
    <property type="match status" value="1"/>
</dbReference>
<dbReference type="OMA" id="GWASWHA"/>
<accession>F2UBF2</accession>
<feature type="chain" id="PRO_5003287489" evidence="1">
    <location>
        <begin position="26"/>
        <end position="506"/>
    </location>
</feature>
<keyword evidence="1" id="KW-0732">Signal</keyword>
<dbReference type="InterPro" id="IPR029058">
    <property type="entry name" value="AB_hydrolase_fold"/>
</dbReference>
<dbReference type="InParanoid" id="F2UBF2"/>
<evidence type="ECO:0000313" key="3">
    <source>
        <dbReference type="Proteomes" id="UP000007799"/>
    </source>
</evidence>
<feature type="signal peptide" evidence="1">
    <location>
        <begin position="1"/>
        <end position="25"/>
    </location>
</feature>
<gene>
    <name evidence="2" type="ORF">PTSG_05512</name>
</gene>
<dbReference type="PANTHER" id="PTHR31497">
    <property type="entry name" value="AUTOCRINE PROLIFERATION REPRESSOR PROTEIN A"/>
    <property type="match status" value="1"/>
</dbReference>
<organism evidence="3">
    <name type="scientific">Salpingoeca rosetta (strain ATCC 50818 / BSB-021)</name>
    <dbReference type="NCBI Taxonomy" id="946362"/>
    <lineage>
        <taxon>Eukaryota</taxon>
        <taxon>Choanoflagellata</taxon>
        <taxon>Craspedida</taxon>
        <taxon>Salpingoecidae</taxon>
        <taxon>Salpingoeca</taxon>
    </lineage>
</organism>
<protein>
    <submittedName>
        <fullName evidence="2">AprA</fullName>
    </submittedName>
</protein>
<dbReference type="OrthoDB" id="2020799at2759"/>
<reference evidence="2" key="1">
    <citation type="submission" date="2009-08" db="EMBL/GenBank/DDBJ databases">
        <title>Annotation of Salpingoeca rosetta.</title>
        <authorList>
            <consortium name="The Broad Institute Genome Sequencing Platform"/>
            <person name="Russ C."/>
            <person name="Cuomo C."/>
            <person name="Burger G."/>
            <person name="Gray M.W."/>
            <person name="Holland P.W.H."/>
            <person name="King N."/>
            <person name="Lang F.B.F."/>
            <person name="Roger A.J."/>
            <person name="Ruiz-Trillo I."/>
            <person name="Young S.K."/>
            <person name="Zeng Q."/>
            <person name="Gargeya S."/>
            <person name="Alvarado L."/>
            <person name="Berlin A."/>
            <person name="Chapman S.B."/>
            <person name="Chen Z."/>
            <person name="Freedman E."/>
            <person name="Gellesch M."/>
            <person name="Goldberg J."/>
            <person name="Griggs A."/>
            <person name="Gujja S."/>
            <person name="Heilman E."/>
            <person name="Heiman D."/>
            <person name="Howarth C."/>
            <person name="Mehta T."/>
            <person name="Neiman D."/>
            <person name="Pearson M."/>
            <person name="Roberts A."/>
            <person name="Saif S."/>
            <person name="Shea T."/>
            <person name="Shenoy N."/>
            <person name="Sisk P."/>
            <person name="Stolte C."/>
            <person name="Sykes S."/>
            <person name="White J."/>
            <person name="Yandava C."/>
            <person name="Haas B."/>
            <person name="Nusbaum C."/>
            <person name="Birren B."/>
        </authorList>
    </citation>
    <scope>NUCLEOTIDE SEQUENCE [LARGE SCALE GENOMIC DNA]</scope>
    <source>
        <strain evidence="2">ATCC 50818</strain>
    </source>
</reference>
<keyword evidence="3" id="KW-1185">Reference proteome</keyword>
<proteinExistence type="predicted"/>
<dbReference type="GeneID" id="16073958"/>
<dbReference type="Proteomes" id="UP000007799">
    <property type="component" value="Unassembled WGS sequence"/>
</dbReference>